<feature type="compositionally biased region" description="Polar residues" evidence="1">
    <location>
        <begin position="63"/>
        <end position="82"/>
    </location>
</feature>
<name>A0ABN8YJ70_RANTA</name>
<gene>
    <name evidence="2" type="ORF">MRATA1EN1_LOCUS8726</name>
</gene>
<dbReference type="EMBL" id="OX459955">
    <property type="protein sequence ID" value="CAI9159764.1"/>
    <property type="molecule type" value="Genomic_DNA"/>
</dbReference>
<feature type="compositionally biased region" description="Pro residues" evidence="1">
    <location>
        <begin position="89"/>
        <end position="106"/>
    </location>
</feature>
<feature type="region of interest" description="Disordered" evidence="1">
    <location>
        <begin position="1"/>
        <end position="152"/>
    </location>
</feature>
<sequence length="152" mass="16647">MRLPRARGADGRVSRLGRRQPQARVRPLTPRGWRAGGAGNLKIKSKQTGRVGEGERLELRSNDAGSHSLHFSFTLSPGSADNQADIHFPPGPSLPRWPFARGPPNPRSSEVNENSQLNLRDAGRDRKAPLDALHGGKRSSHSTPECSRLLPR</sequence>
<evidence type="ECO:0000256" key="1">
    <source>
        <dbReference type="SAM" id="MobiDB-lite"/>
    </source>
</evidence>
<evidence type="ECO:0000313" key="2">
    <source>
        <dbReference type="EMBL" id="CAI9159764.1"/>
    </source>
</evidence>
<evidence type="ECO:0000313" key="3">
    <source>
        <dbReference type="Proteomes" id="UP001176941"/>
    </source>
</evidence>
<dbReference type="Proteomes" id="UP001176941">
    <property type="component" value="Chromosome 19"/>
</dbReference>
<accession>A0ABN8YJ70</accession>
<proteinExistence type="predicted"/>
<feature type="compositionally biased region" description="Basic and acidic residues" evidence="1">
    <location>
        <begin position="52"/>
        <end position="61"/>
    </location>
</feature>
<feature type="compositionally biased region" description="Polar residues" evidence="1">
    <location>
        <begin position="107"/>
        <end position="118"/>
    </location>
</feature>
<organism evidence="2 3">
    <name type="scientific">Rangifer tarandus platyrhynchus</name>
    <name type="common">Svalbard reindeer</name>
    <dbReference type="NCBI Taxonomy" id="3082113"/>
    <lineage>
        <taxon>Eukaryota</taxon>
        <taxon>Metazoa</taxon>
        <taxon>Chordata</taxon>
        <taxon>Craniata</taxon>
        <taxon>Vertebrata</taxon>
        <taxon>Euteleostomi</taxon>
        <taxon>Mammalia</taxon>
        <taxon>Eutheria</taxon>
        <taxon>Laurasiatheria</taxon>
        <taxon>Artiodactyla</taxon>
        <taxon>Ruminantia</taxon>
        <taxon>Pecora</taxon>
        <taxon>Cervidae</taxon>
        <taxon>Odocoileinae</taxon>
        <taxon>Rangifer</taxon>
    </lineage>
</organism>
<reference evidence="2" key="1">
    <citation type="submission" date="2023-04" db="EMBL/GenBank/DDBJ databases">
        <authorList>
            <consortium name="ELIXIR-Norway"/>
        </authorList>
    </citation>
    <scope>NUCLEOTIDE SEQUENCE [LARGE SCALE GENOMIC DNA]</scope>
</reference>
<keyword evidence="3" id="KW-1185">Reference proteome</keyword>
<protein>
    <submittedName>
        <fullName evidence="2">Uncharacterized protein</fullName>
    </submittedName>
</protein>